<accession>A0A5J4NA34</accession>
<keyword evidence="5" id="KW-1185">Reference proteome</keyword>
<evidence type="ECO:0000313" key="5">
    <source>
        <dbReference type="Proteomes" id="UP000324629"/>
    </source>
</evidence>
<feature type="compositionally biased region" description="Polar residues" evidence="3">
    <location>
        <begin position="277"/>
        <end position="289"/>
    </location>
</feature>
<proteinExistence type="predicted"/>
<evidence type="ECO:0000256" key="2">
    <source>
        <dbReference type="SAM" id="Coils"/>
    </source>
</evidence>
<feature type="region of interest" description="Disordered" evidence="3">
    <location>
        <begin position="271"/>
        <end position="329"/>
    </location>
</feature>
<gene>
    <name evidence="4" type="ORF">DEA37_0001688</name>
</gene>
<protein>
    <submittedName>
        <fullName evidence="4">Uncharacterized protein</fullName>
    </submittedName>
</protein>
<organism evidence="4 5">
    <name type="scientific">Paragonimus westermani</name>
    <dbReference type="NCBI Taxonomy" id="34504"/>
    <lineage>
        <taxon>Eukaryota</taxon>
        <taxon>Metazoa</taxon>
        <taxon>Spiralia</taxon>
        <taxon>Lophotrochozoa</taxon>
        <taxon>Platyhelminthes</taxon>
        <taxon>Trematoda</taxon>
        <taxon>Digenea</taxon>
        <taxon>Plagiorchiida</taxon>
        <taxon>Troglotremata</taxon>
        <taxon>Troglotrematidae</taxon>
        <taxon>Paragonimus</taxon>
    </lineage>
</organism>
<evidence type="ECO:0000256" key="3">
    <source>
        <dbReference type="SAM" id="MobiDB-lite"/>
    </source>
</evidence>
<dbReference type="PANTHER" id="PTHR32083">
    <property type="entry name" value="CILIA AND FLAGELLA-ASSOCIATED PROTEIN 58-RELATED"/>
    <property type="match status" value="1"/>
</dbReference>
<dbReference type="GO" id="GO:0005856">
    <property type="term" value="C:cytoskeleton"/>
    <property type="evidence" value="ECO:0007669"/>
    <property type="project" value="TreeGrafter"/>
</dbReference>
<reference evidence="4 5" key="1">
    <citation type="journal article" date="2019" name="Gigascience">
        <title>Whole-genome sequence of the oriental lung fluke Paragonimus westermani.</title>
        <authorList>
            <person name="Oey H."/>
            <person name="Zakrzewski M."/>
            <person name="Narain K."/>
            <person name="Devi K.R."/>
            <person name="Agatsuma T."/>
            <person name="Nawaratna S."/>
            <person name="Gobert G.N."/>
            <person name="Jones M.K."/>
            <person name="Ragan M.A."/>
            <person name="McManus D.P."/>
            <person name="Krause L."/>
        </authorList>
    </citation>
    <scope>NUCLEOTIDE SEQUENCE [LARGE SCALE GENOMIC DNA]</scope>
    <source>
        <strain evidence="4 5">IND2009</strain>
    </source>
</reference>
<comment type="caution">
    <text evidence="4">The sequence shown here is derived from an EMBL/GenBank/DDBJ whole genome shotgun (WGS) entry which is preliminary data.</text>
</comment>
<evidence type="ECO:0000313" key="4">
    <source>
        <dbReference type="EMBL" id="KAA3672089.1"/>
    </source>
</evidence>
<evidence type="ECO:0000256" key="1">
    <source>
        <dbReference type="ARBA" id="ARBA00023054"/>
    </source>
</evidence>
<sequence length="329" mass="37837">MITLIDKLTSILWYQNCFKLITFLNLIQEKVRLQNDTRTKGEQELSLLDEQISWLNQEKMDLEQKLSVNKRKIKKRRELEDELTTKQIQLAVCQERVGKLESSSIDPKALVRDPDTGELFKVDPINKHKAGTTDDLHLSRVREVQIREPDQTQLRLKLDSVQVQLLVREKKLLEYNLLLQATNRLIEKLQHRAGQGHDTTLQLSKTMNEHQTEVNQTTKKLKATTAELTMLMAIAFKLETEVEQEVDNWDSWTTAPERPNAYVLHIGGQAGDHEANTNEQPSSFKSLENQGPAPLTHAIPYGANAPFRPTEPGANMRHFRKPKPKEIEL</sequence>
<dbReference type="EMBL" id="QNGE01005369">
    <property type="protein sequence ID" value="KAA3672089.1"/>
    <property type="molecule type" value="Genomic_DNA"/>
</dbReference>
<feature type="coiled-coil region" evidence="2">
    <location>
        <begin position="45"/>
        <end position="96"/>
    </location>
</feature>
<name>A0A5J4NA34_9TREM</name>
<dbReference type="AlphaFoldDB" id="A0A5J4NA34"/>
<keyword evidence="1 2" id="KW-0175">Coiled coil</keyword>
<dbReference type="Proteomes" id="UP000324629">
    <property type="component" value="Unassembled WGS sequence"/>
</dbReference>
<dbReference type="PANTHER" id="PTHR32083:SF34">
    <property type="entry name" value="COILED-COIL DOMAIN-CONTAINING PROTEIN 146"/>
    <property type="match status" value="1"/>
</dbReference>